<comment type="caution">
    <text evidence="1">The sequence shown here is derived from an EMBL/GenBank/DDBJ whole genome shotgun (WGS) entry which is preliminary data.</text>
</comment>
<gene>
    <name evidence="1" type="ORF">M0R45_002219</name>
</gene>
<dbReference type="Proteomes" id="UP001457282">
    <property type="component" value="Unassembled WGS sequence"/>
</dbReference>
<evidence type="ECO:0000313" key="1">
    <source>
        <dbReference type="EMBL" id="KAK9901185.1"/>
    </source>
</evidence>
<organism evidence="1 2">
    <name type="scientific">Rubus argutus</name>
    <name type="common">Southern blackberry</name>
    <dbReference type="NCBI Taxonomy" id="59490"/>
    <lineage>
        <taxon>Eukaryota</taxon>
        <taxon>Viridiplantae</taxon>
        <taxon>Streptophyta</taxon>
        <taxon>Embryophyta</taxon>
        <taxon>Tracheophyta</taxon>
        <taxon>Spermatophyta</taxon>
        <taxon>Magnoliopsida</taxon>
        <taxon>eudicotyledons</taxon>
        <taxon>Gunneridae</taxon>
        <taxon>Pentapetalae</taxon>
        <taxon>rosids</taxon>
        <taxon>fabids</taxon>
        <taxon>Rosales</taxon>
        <taxon>Rosaceae</taxon>
        <taxon>Rosoideae</taxon>
        <taxon>Rosoideae incertae sedis</taxon>
        <taxon>Rubus</taxon>
    </lineage>
</organism>
<accession>A0AAW1VIQ8</accession>
<dbReference type="AlphaFoldDB" id="A0AAW1VIQ8"/>
<dbReference type="EMBL" id="JBEDUW010000321">
    <property type="protein sequence ID" value="KAK9901185.1"/>
    <property type="molecule type" value="Genomic_DNA"/>
</dbReference>
<protein>
    <submittedName>
        <fullName evidence="1">Uncharacterized protein</fullName>
    </submittedName>
</protein>
<reference evidence="1 2" key="1">
    <citation type="journal article" date="2023" name="G3 (Bethesda)">
        <title>A chromosome-length genome assembly and annotation of blackberry (Rubus argutus, cv. 'Hillquist').</title>
        <authorList>
            <person name="Bruna T."/>
            <person name="Aryal R."/>
            <person name="Dudchenko O."/>
            <person name="Sargent D.J."/>
            <person name="Mead D."/>
            <person name="Buti M."/>
            <person name="Cavallini A."/>
            <person name="Hytonen T."/>
            <person name="Andres J."/>
            <person name="Pham M."/>
            <person name="Weisz D."/>
            <person name="Mascagni F."/>
            <person name="Usai G."/>
            <person name="Natali L."/>
            <person name="Bassil N."/>
            <person name="Fernandez G.E."/>
            <person name="Lomsadze A."/>
            <person name="Armour M."/>
            <person name="Olukolu B."/>
            <person name="Poorten T."/>
            <person name="Britton C."/>
            <person name="Davik J."/>
            <person name="Ashrafi H."/>
            <person name="Aiden E.L."/>
            <person name="Borodovsky M."/>
            <person name="Worthington M."/>
        </authorList>
    </citation>
    <scope>NUCLEOTIDE SEQUENCE [LARGE SCALE GENOMIC DNA]</scope>
    <source>
        <strain evidence="1">PI 553951</strain>
    </source>
</reference>
<name>A0AAW1VIQ8_RUBAR</name>
<proteinExistence type="predicted"/>
<sequence length="68" mass="7112">MAGLFGQCFVGAEEEVSNGSGHGATPWFLRANQGWVCSDTAELAEFELVGETHGGVKWHGSVMSGGAR</sequence>
<keyword evidence="2" id="KW-1185">Reference proteome</keyword>
<evidence type="ECO:0000313" key="2">
    <source>
        <dbReference type="Proteomes" id="UP001457282"/>
    </source>
</evidence>